<keyword evidence="3" id="KW-0804">Transcription</keyword>
<evidence type="ECO:0000256" key="2">
    <source>
        <dbReference type="ARBA" id="ARBA00023125"/>
    </source>
</evidence>
<dbReference type="Proteomes" id="UP001183390">
    <property type="component" value="Unassembled WGS sequence"/>
</dbReference>
<dbReference type="SUPFAM" id="SSF46785">
    <property type="entry name" value="Winged helix' DNA-binding domain"/>
    <property type="match status" value="1"/>
</dbReference>
<dbReference type="InterPro" id="IPR036388">
    <property type="entry name" value="WH-like_DNA-bd_sf"/>
</dbReference>
<keyword evidence="2" id="KW-0238">DNA-binding</keyword>
<dbReference type="InterPro" id="IPR002577">
    <property type="entry name" value="HTH_HxlR"/>
</dbReference>
<evidence type="ECO:0000259" key="4">
    <source>
        <dbReference type="PROSITE" id="PS51118"/>
    </source>
</evidence>
<proteinExistence type="predicted"/>
<reference evidence="6" key="1">
    <citation type="submission" date="2023-07" db="EMBL/GenBank/DDBJ databases">
        <title>30 novel species of actinomycetes from the DSMZ collection.</title>
        <authorList>
            <person name="Nouioui I."/>
        </authorList>
    </citation>
    <scope>NUCLEOTIDE SEQUENCE [LARGE SCALE GENOMIC DNA]</scope>
    <source>
        <strain evidence="6">DSM 44743</strain>
    </source>
</reference>
<gene>
    <name evidence="5" type="ORF">RM479_08545</name>
</gene>
<dbReference type="Pfam" id="PF01638">
    <property type="entry name" value="HxlR"/>
    <property type="match status" value="1"/>
</dbReference>
<evidence type="ECO:0000256" key="3">
    <source>
        <dbReference type="ARBA" id="ARBA00023163"/>
    </source>
</evidence>
<keyword evidence="6" id="KW-1185">Reference proteome</keyword>
<dbReference type="InterPro" id="IPR036390">
    <property type="entry name" value="WH_DNA-bd_sf"/>
</dbReference>
<evidence type="ECO:0000313" key="6">
    <source>
        <dbReference type="Proteomes" id="UP001183390"/>
    </source>
</evidence>
<dbReference type="Gene3D" id="1.10.10.10">
    <property type="entry name" value="Winged helix-like DNA-binding domain superfamily/Winged helix DNA-binding domain"/>
    <property type="match status" value="1"/>
</dbReference>
<dbReference type="PROSITE" id="PS51118">
    <property type="entry name" value="HTH_HXLR"/>
    <property type="match status" value="1"/>
</dbReference>
<organism evidence="5 6">
    <name type="scientific">Nocardiopsis lambiniae</name>
    <dbReference type="NCBI Taxonomy" id="3075539"/>
    <lineage>
        <taxon>Bacteria</taxon>
        <taxon>Bacillati</taxon>
        <taxon>Actinomycetota</taxon>
        <taxon>Actinomycetes</taxon>
        <taxon>Streptosporangiales</taxon>
        <taxon>Nocardiopsidaceae</taxon>
        <taxon>Nocardiopsis</taxon>
    </lineage>
</organism>
<dbReference type="RefSeq" id="WP_311511178.1">
    <property type="nucleotide sequence ID" value="NZ_JAVREP010000004.1"/>
</dbReference>
<feature type="domain" description="HTH hxlR-type" evidence="4">
    <location>
        <begin position="17"/>
        <end position="115"/>
    </location>
</feature>
<dbReference type="PANTHER" id="PTHR33204">
    <property type="entry name" value="TRANSCRIPTIONAL REGULATOR, MARR FAMILY"/>
    <property type="match status" value="1"/>
</dbReference>
<accession>A0ABU2M8G9</accession>
<evidence type="ECO:0000313" key="5">
    <source>
        <dbReference type="EMBL" id="MDT0328460.1"/>
    </source>
</evidence>
<dbReference type="EMBL" id="JAVREP010000004">
    <property type="protein sequence ID" value="MDT0328460.1"/>
    <property type="molecule type" value="Genomic_DNA"/>
</dbReference>
<keyword evidence="1" id="KW-0805">Transcription regulation</keyword>
<name>A0ABU2M8G9_9ACTN</name>
<protein>
    <submittedName>
        <fullName evidence="5">Helix-turn-helix domain-containing protein</fullName>
    </submittedName>
</protein>
<evidence type="ECO:0000256" key="1">
    <source>
        <dbReference type="ARBA" id="ARBA00023015"/>
    </source>
</evidence>
<sequence length="120" mass="13283">MSVTKAFPEGQVFSADCPSRRLLGEITSKWGVLVLIALADGPLRWSGLLRRIGGVSEKMLARTLRSFEAEGLVLRDARPVVPPHVEYSLTDAGREVTDRLVPLVVWAEEYAVRAHTAERD</sequence>
<comment type="caution">
    <text evidence="5">The sequence shown here is derived from an EMBL/GenBank/DDBJ whole genome shotgun (WGS) entry which is preliminary data.</text>
</comment>
<dbReference type="PANTHER" id="PTHR33204:SF37">
    <property type="entry name" value="HTH-TYPE TRANSCRIPTIONAL REGULATOR YODB"/>
    <property type="match status" value="1"/>
</dbReference>